<dbReference type="InterPro" id="IPR011089">
    <property type="entry name" value="GmrSD_C"/>
</dbReference>
<dbReference type="PANTHER" id="PTHR35149:SF1">
    <property type="entry name" value="DUF5655 DOMAIN-CONTAINING PROTEIN"/>
    <property type="match status" value="1"/>
</dbReference>
<feature type="domain" description="GmrSD restriction endonucleases N-terminal" evidence="1">
    <location>
        <begin position="14"/>
        <end position="209"/>
    </location>
</feature>
<protein>
    <recommendedName>
        <fullName evidence="5">DUF262 domain-containing protein</fullName>
    </recommendedName>
</protein>
<dbReference type="EMBL" id="FOSD01000009">
    <property type="protein sequence ID" value="SFK72790.1"/>
    <property type="molecule type" value="Genomic_DNA"/>
</dbReference>
<comment type="caution">
    <text evidence="3">The sequence shown here is derived from an EMBL/GenBank/DDBJ whole genome shotgun (WGS) entry which is preliminary data.</text>
</comment>
<dbReference type="Pfam" id="PF03235">
    <property type="entry name" value="GmrSD_N"/>
    <property type="match status" value="1"/>
</dbReference>
<reference evidence="3 4" key="1">
    <citation type="submission" date="2016-10" db="EMBL/GenBank/DDBJ databases">
        <authorList>
            <person name="Varghese N."/>
            <person name="Submissions S."/>
        </authorList>
    </citation>
    <scope>NUCLEOTIDE SEQUENCE [LARGE SCALE GENOMIC DNA]</scope>
    <source>
        <strain evidence="3 4">YR512</strain>
    </source>
</reference>
<keyword evidence="4" id="KW-1185">Reference proteome</keyword>
<dbReference type="PANTHER" id="PTHR35149">
    <property type="entry name" value="SLL5132 PROTEIN"/>
    <property type="match status" value="1"/>
</dbReference>
<dbReference type="Proteomes" id="UP000198841">
    <property type="component" value="Unassembled WGS sequence"/>
</dbReference>
<dbReference type="InterPro" id="IPR004919">
    <property type="entry name" value="GmrSD_N"/>
</dbReference>
<proteinExistence type="predicted"/>
<dbReference type="Pfam" id="PF07510">
    <property type="entry name" value="GmrSD_C"/>
    <property type="match status" value="1"/>
</dbReference>
<evidence type="ECO:0000259" key="1">
    <source>
        <dbReference type="Pfam" id="PF03235"/>
    </source>
</evidence>
<name>A0A1I4BWI4_9GAMM</name>
<dbReference type="RefSeq" id="WP_091004191.1">
    <property type="nucleotide sequence ID" value="NZ_FOSD01000009.1"/>
</dbReference>
<feature type="domain" description="GmrSD restriction endonucleases C-terminal" evidence="2">
    <location>
        <begin position="513"/>
        <end position="548"/>
    </location>
</feature>
<organism evidence="3 4">
    <name type="scientific">Candidatus Pantoea symbiotica</name>
    <dbReference type="NCBI Taxonomy" id="1884370"/>
    <lineage>
        <taxon>Bacteria</taxon>
        <taxon>Pseudomonadati</taxon>
        <taxon>Pseudomonadota</taxon>
        <taxon>Gammaproteobacteria</taxon>
        <taxon>Enterobacterales</taxon>
        <taxon>Erwiniaceae</taxon>
        <taxon>Pantoea</taxon>
    </lineage>
</organism>
<accession>A0A1I4BWI4</accession>
<gene>
    <name evidence="3" type="ORF">SAMN05518863_109174</name>
</gene>
<evidence type="ECO:0000313" key="3">
    <source>
        <dbReference type="EMBL" id="SFK72790.1"/>
    </source>
</evidence>
<evidence type="ECO:0000259" key="2">
    <source>
        <dbReference type="Pfam" id="PF07510"/>
    </source>
</evidence>
<evidence type="ECO:0000313" key="4">
    <source>
        <dbReference type="Proteomes" id="UP000198841"/>
    </source>
</evidence>
<evidence type="ECO:0008006" key="5">
    <source>
        <dbReference type="Google" id="ProtNLM"/>
    </source>
</evidence>
<sequence>MTTNNELLLRPISDLMKQRFFIPSYQRGYRWTQRQVTDLLNDIAEFQKNSESSSRKAFYCLQPVVVKQCGEEWELVDGQQRLTTICIILLYLKDIAAILGHSGYSLRYETRPESATFLSNIDSEHADDNIDFYHMNQAREAIDAWFISRPPVYKLSFLQTLLNDDEAGKNVKVIWYQLSEQANVTEVFSRLNRGKIPLTNAELVKALLLNAGNFSQVTELSVRFNQLRIAQEWDETERRLQQEDFWYFISNHTRESNRIELILGLVADSLKSGISRQDPHYIFLSFAHYLEEMHQDPERIEKVWLLIKQRFMLLDEWYRGRVTYHLVGYLISNSESVIPQLISESESCEKKSVFIGRLKQRILRIALPGLAGSLSRERTDRSTQIDATISALTYPERSLRPLLLLFNIAILLTNKTSSTRFPFRHYKLDAWDIEHITSVSSQMPENISGQKAWTEVMREHFRPHNITEKGLDPARSAQHLLFKRAEELLLEEPFDSEKFEAYFSDVLNEYSRTPQQDRDDNIGNLTLLDQSTNRSYRNAIFPVKRNRIIEADKTSTFVPPGTRNVFLKYYSSNVHDMTFWNTQDQDSYRHAITDVLTVFFDGATYATR</sequence>